<dbReference type="PROSITE" id="PS00878">
    <property type="entry name" value="ODR_DC_2_1"/>
    <property type="match status" value="1"/>
</dbReference>
<dbReference type="InterPro" id="IPR022653">
    <property type="entry name" value="De-COase2_pyr-phos_BS"/>
</dbReference>
<feature type="modified residue" description="N6-(pyridoxal phosphate)lysine" evidence="5">
    <location>
        <position position="38"/>
    </location>
</feature>
<evidence type="ECO:0000313" key="11">
    <source>
        <dbReference type="Proteomes" id="UP001300692"/>
    </source>
</evidence>
<evidence type="ECO:0000256" key="7">
    <source>
        <dbReference type="RuleBase" id="RU003738"/>
    </source>
</evidence>
<dbReference type="SUPFAM" id="SSF51419">
    <property type="entry name" value="PLP-binding barrel"/>
    <property type="match status" value="1"/>
</dbReference>
<dbReference type="PANTHER" id="PTHR43727:SF2">
    <property type="entry name" value="GROUP IV DECARBOXYLASE"/>
    <property type="match status" value="1"/>
</dbReference>
<proteinExistence type="inferred from homology"/>
<keyword evidence="5" id="KW-0028">Amino-acid biosynthesis</keyword>
<dbReference type="InterPro" id="IPR029066">
    <property type="entry name" value="PLP-binding_barrel"/>
</dbReference>
<evidence type="ECO:0000256" key="5">
    <source>
        <dbReference type="HAMAP-Rule" id="MF_02120"/>
    </source>
</evidence>
<dbReference type="InterPro" id="IPR009006">
    <property type="entry name" value="Ala_racemase/Decarboxylase_C"/>
</dbReference>
<name>A0ABT3CW30_9BACT</name>
<feature type="binding site" evidence="5">
    <location>
        <position position="217"/>
    </location>
    <ligand>
        <name>pyridoxal 5'-phosphate</name>
        <dbReference type="ChEBI" id="CHEBI:597326"/>
    </ligand>
</feature>
<dbReference type="EC" id="4.1.1.20" evidence="5 6"/>
<dbReference type="GO" id="GO:0008836">
    <property type="term" value="F:diaminopimelate decarboxylase activity"/>
    <property type="evidence" value="ECO:0007669"/>
    <property type="project" value="UniProtKB-EC"/>
</dbReference>
<feature type="binding site" evidence="5">
    <location>
        <position position="353"/>
    </location>
    <ligand>
        <name>pyridoxal 5'-phosphate</name>
        <dbReference type="ChEBI" id="CHEBI:597326"/>
    </ligand>
</feature>
<dbReference type="Gene3D" id="3.20.20.10">
    <property type="entry name" value="Alanine racemase"/>
    <property type="match status" value="1"/>
</dbReference>
<evidence type="ECO:0000256" key="1">
    <source>
        <dbReference type="ARBA" id="ARBA00001933"/>
    </source>
</evidence>
<keyword evidence="11" id="KW-1185">Reference proteome</keyword>
<sequence>MAVQTPFYFYDLELLENTLQALTDAVPSDNFKVHYAIKANAETRILETIRKYGLGADCVSGNEITKALECGFDASEIVLAGVGKSDAELNTAISNQIHSINCESIEELEVINEIAEQNNQVASISFRINPNVDAKTHHKITTGLSENKFGIPISEVSRAIAEIRKMPFLSLSGIHFHIGSQILSMDPFVKLCQQVNTLLDEIEEEGITLEHINVGGGLGIDYLNPDQNPIPDFEKYFAVFKEHLNLREGQTVHFELGRSVVAQCGSLITKVLYVKKGATKNFAIVDAGMTELIRPALYDSYHEMENITADPLLGNDNYSVVGPICESSDVFGELEMPITKRNDIIKIKSAGAYGQVLSSNYNLRDSAVAYYSDEQSLNVCIGKEQEALA</sequence>
<reference evidence="10 11" key="1">
    <citation type="submission" date="2022-10" db="EMBL/GenBank/DDBJ databases">
        <title>Comparative genomics and taxonomic characterization of three novel marine species of genus Reichenbachiella exhibiting antioxidant and polysaccharide degradation activities.</title>
        <authorList>
            <person name="Muhammad N."/>
            <person name="Lee Y.-J."/>
            <person name="Ko J."/>
            <person name="Kim S.-G."/>
        </authorList>
    </citation>
    <scope>NUCLEOTIDE SEQUENCE [LARGE SCALE GENOMIC DNA]</scope>
    <source>
        <strain evidence="10 11">ABR2-5</strain>
    </source>
</reference>
<dbReference type="InterPro" id="IPR022657">
    <property type="entry name" value="De-COase2_CS"/>
</dbReference>
<dbReference type="Gene3D" id="2.40.37.10">
    <property type="entry name" value="Lyase, Ornithine Decarboxylase, Chain A, domain 1"/>
    <property type="match status" value="1"/>
</dbReference>
<dbReference type="Proteomes" id="UP001300692">
    <property type="component" value="Unassembled WGS sequence"/>
</dbReference>
<comment type="catalytic activity">
    <reaction evidence="5 7">
        <text>meso-2,6-diaminopimelate + H(+) = L-lysine + CO2</text>
        <dbReference type="Rhea" id="RHEA:15101"/>
        <dbReference type="ChEBI" id="CHEBI:15378"/>
        <dbReference type="ChEBI" id="CHEBI:16526"/>
        <dbReference type="ChEBI" id="CHEBI:32551"/>
        <dbReference type="ChEBI" id="CHEBI:57791"/>
        <dbReference type="EC" id="4.1.1.20"/>
    </reaction>
</comment>
<feature type="binding site" evidence="5">
    <location>
        <begin position="255"/>
        <end position="258"/>
    </location>
    <ligand>
        <name>pyridoxal 5'-phosphate</name>
        <dbReference type="ChEBI" id="CHEBI:597326"/>
    </ligand>
</feature>
<feature type="binding site" evidence="5">
    <location>
        <position position="298"/>
    </location>
    <ligand>
        <name>substrate</name>
    </ligand>
</feature>
<dbReference type="PANTHER" id="PTHR43727">
    <property type="entry name" value="DIAMINOPIMELATE DECARBOXYLASE"/>
    <property type="match status" value="1"/>
</dbReference>
<dbReference type="RefSeq" id="WP_264138495.1">
    <property type="nucleotide sequence ID" value="NZ_JAOYOD010000001.1"/>
</dbReference>
<feature type="binding site" evidence="5">
    <location>
        <position position="258"/>
    </location>
    <ligand>
        <name>substrate</name>
    </ligand>
</feature>
<evidence type="ECO:0000256" key="6">
    <source>
        <dbReference type="NCBIfam" id="TIGR01048"/>
    </source>
</evidence>
<gene>
    <name evidence="5 10" type="primary">lysA</name>
    <name evidence="10" type="ORF">N7U62_13420</name>
</gene>
<keyword evidence="2 5" id="KW-0210">Decarboxylase</keyword>
<evidence type="ECO:0000256" key="4">
    <source>
        <dbReference type="ARBA" id="ARBA00023239"/>
    </source>
</evidence>
<dbReference type="Pfam" id="PF02784">
    <property type="entry name" value="Orn_Arg_deC_N"/>
    <property type="match status" value="1"/>
</dbReference>
<feature type="binding site" evidence="5">
    <location>
        <position position="294"/>
    </location>
    <ligand>
        <name>substrate</name>
    </ligand>
</feature>
<dbReference type="InterPro" id="IPR022644">
    <property type="entry name" value="De-COase2_N"/>
</dbReference>
<evidence type="ECO:0000256" key="2">
    <source>
        <dbReference type="ARBA" id="ARBA00022793"/>
    </source>
</evidence>
<dbReference type="CDD" id="cd06828">
    <property type="entry name" value="PLPDE_III_DapDC"/>
    <property type="match status" value="1"/>
</dbReference>
<comment type="cofactor">
    <cofactor evidence="1 5 7">
        <name>pyridoxal 5'-phosphate</name>
        <dbReference type="ChEBI" id="CHEBI:597326"/>
    </cofactor>
</comment>
<keyword evidence="4 5" id="KW-0456">Lyase</keyword>
<evidence type="ECO:0000259" key="8">
    <source>
        <dbReference type="Pfam" id="PF00278"/>
    </source>
</evidence>
<dbReference type="SUPFAM" id="SSF50621">
    <property type="entry name" value="Alanine racemase C-terminal domain-like"/>
    <property type="match status" value="1"/>
</dbReference>
<feature type="binding site" evidence="5">
    <location>
        <position position="353"/>
    </location>
    <ligand>
        <name>substrate</name>
    </ligand>
</feature>
<evidence type="ECO:0000259" key="9">
    <source>
        <dbReference type="Pfam" id="PF02784"/>
    </source>
</evidence>
<evidence type="ECO:0000256" key="3">
    <source>
        <dbReference type="ARBA" id="ARBA00022898"/>
    </source>
</evidence>
<feature type="binding site" evidence="5">
    <location>
        <position position="326"/>
    </location>
    <ligand>
        <name>substrate</name>
    </ligand>
</feature>
<comment type="similarity">
    <text evidence="5">Belongs to the Orn/Lys/Arg decarboxylase class-II family. LysA subfamily.</text>
</comment>
<dbReference type="Pfam" id="PF00278">
    <property type="entry name" value="Orn_DAP_Arg_deC"/>
    <property type="match status" value="1"/>
</dbReference>
<keyword evidence="3 5" id="KW-0663">Pyridoxal phosphate</keyword>
<dbReference type="PROSITE" id="PS00879">
    <property type="entry name" value="ODR_DC_2_2"/>
    <property type="match status" value="1"/>
</dbReference>
<dbReference type="EMBL" id="JAOYOD010000001">
    <property type="protein sequence ID" value="MCV9387675.1"/>
    <property type="molecule type" value="Genomic_DNA"/>
</dbReference>
<dbReference type="HAMAP" id="MF_02120">
    <property type="entry name" value="LysA"/>
    <property type="match status" value="1"/>
</dbReference>
<accession>A0ABT3CW30</accession>
<dbReference type="InterPro" id="IPR000183">
    <property type="entry name" value="Orn/DAP/Arg_de-COase"/>
</dbReference>
<dbReference type="PRINTS" id="PR01181">
    <property type="entry name" value="DAPDCRBXLASE"/>
</dbReference>
<feature type="domain" description="Orn/DAP/Arg decarboxylase 2 N-terminal" evidence="9">
    <location>
        <begin position="15"/>
        <end position="262"/>
    </location>
</feature>
<dbReference type="InterPro" id="IPR002986">
    <property type="entry name" value="DAP_deCOOHase_LysA"/>
</dbReference>
<protein>
    <recommendedName>
        <fullName evidence="5 6">Diaminopimelate decarboxylase</fullName>
        <shortName evidence="5">DAP decarboxylase</shortName>
        <shortName evidence="5">DAPDC</shortName>
        <ecNumber evidence="5 6">4.1.1.20</ecNumber>
    </recommendedName>
</protein>
<organism evidence="10 11">
    <name type="scientific">Reichenbachiella ulvae</name>
    <dbReference type="NCBI Taxonomy" id="2980104"/>
    <lineage>
        <taxon>Bacteria</taxon>
        <taxon>Pseudomonadati</taxon>
        <taxon>Bacteroidota</taxon>
        <taxon>Cytophagia</taxon>
        <taxon>Cytophagales</taxon>
        <taxon>Reichenbachiellaceae</taxon>
        <taxon>Reichenbachiella</taxon>
    </lineage>
</organism>
<dbReference type="NCBIfam" id="TIGR01048">
    <property type="entry name" value="lysA"/>
    <property type="match status" value="1"/>
</dbReference>
<comment type="subunit">
    <text evidence="5">Homodimer.</text>
</comment>
<comment type="pathway">
    <text evidence="5 7">Amino-acid biosynthesis; L-lysine biosynthesis via DAP pathway; L-lysine from DL-2,6-diaminopimelate: step 1/1.</text>
</comment>
<keyword evidence="5 7" id="KW-0457">Lysine biosynthesis</keyword>
<dbReference type="PRINTS" id="PR01179">
    <property type="entry name" value="ODADCRBXLASE"/>
</dbReference>
<evidence type="ECO:0000313" key="10">
    <source>
        <dbReference type="EMBL" id="MCV9387675.1"/>
    </source>
</evidence>
<feature type="domain" description="Orn/DAP/Arg decarboxylase 2 C-terminal" evidence="8">
    <location>
        <begin position="8"/>
        <end position="351"/>
    </location>
</feature>
<comment type="caution">
    <text evidence="10">The sequence shown here is derived from an EMBL/GenBank/DDBJ whole genome shotgun (WGS) entry which is preliminary data.</text>
</comment>
<dbReference type="InterPro" id="IPR022643">
    <property type="entry name" value="De-COase2_C"/>
</dbReference>
<comment type="function">
    <text evidence="5">Specifically catalyzes the decarboxylation of meso-diaminopimelate (meso-DAP) to L-lysine.</text>
</comment>